<dbReference type="PANTHER" id="PTHR30373:SF8">
    <property type="entry name" value="BLL7265 PROTEIN"/>
    <property type="match status" value="1"/>
</dbReference>
<reference evidence="2 3" key="1">
    <citation type="journal article" date="2014" name="Genome Announc.">
        <title>Draft Genome Sequence of Moraxella bovoculi Strain 237T (ATCC BAA-1259T) Isolated from a Calf with Infectious Bovine Keratoconjunctivitis.</title>
        <authorList>
            <person name="Calcutt M.J."/>
            <person name="Foecking M.F."/>
            <person name="Martin N.T."/>
            <person name="Mhlanga-Mutangadura T."/>
            <person name="Reilly T.J."/>
        </authorList>
    </citation>
    <scope>NUCLEOTIDE SEQUENCE [LARGE SCALE GENOMIC DNA]</scope>
    <source>
        <strain evidence="2 3">237</strain>
    </source>
</reference>
<evidence type="ECO:0000259" key="1">
    <source>
        <dbReference type="Pfam" id="PF04536"/>
    </source>
</evidence>
<protein>
    <recommendedName>
        <fullName evidence="1">TPM domain-containing protein</fullName>
    </recommendedName>
</protein>
<sequence>MQTIQSTKSLARLWRQLFFIPMLHNRWLTDDLKSSLTQSITDAERGHHGEIYLVIENHLPIGEAYEMDCRERALALFGLHRVWDTAENTGVLIYVNVCEHDLEVIADRGIDDLVDDEEWLKLTQNALNACKQGNFGAGLTTLITEIGNLMRIHYPGGVLGNELNNDVVFLK</sequence>
<evidence type="ECO:0000313" key="3">
    <source>
        <dbReference type="Proteomes" id="UP000035860"/>
    </source>
</evidence>
<accession>A0A066UKT4</accession>
<dbReference type="Gene3D" id="3.10.310.50">
    <property type="match status" value="1"/>
</dbReference>
<feature type="domain" description="TPM" evidence="1">
    <location>
        <begin position="28"/>
        <end position="147"/>
    </location>
</feature>
<dbReference type="OrthoDB" id="5683663at2"/>
<organism evidence="2 3">
    <name type="scientific">Moraxella bovoculi 237</name>
    <dbReference type="NCBI Taxonomy" id="743974"/>
    <lineage>
        <taxon>Bacteria</taxon>
        <taxon>Pseudomonadati</taxon>
        <taxon>Pseudomonadota</taxon>
        <taxon>Gammaproteobacteria</taxon>
        <taxon>Moraxellales</taxon>
        <taxon>Moraxellaceae</taxon>
        <taxon>Moraxella</taxon>
    </lineage>
</organism>
<dbReference type="InterPro" id="IPR007621">
    <property type="entry name" value="TPM_dom"/>
</dbReference>
<name>A0A066UKT4_9GAMM</name>
<evidence type="ECO:0000313" key="2">
    <source>
        <dbReference type="EMBL" id="KDN24764.1"/>
    </source>
</evidence>
<dbReference type="RefSeq" id="WP_036366238.1">
    <property type="nucleotide sequence ID" value="NZ_AOMT01000026.1"/>
</dbReference>
<keyword evidence="3" id="KW-1185">Reference proteome</keyword>
<dbReference type="AlphaFoldDB" id="A0A066UKT4"/>
<dbReference type="Pfam" id="PF04536">
    <property type="entry name" value="TPM_phosphatase"/>
    <property type="match status" value="1"/>
</dbReference>
<proteinExistence type="predicted"/>
<dbReference type="EMBL" id="AOMT01000026">
    <property type="protein sequence ID" value="KDN24764.1"/>
    <property type="molecule type" value="Genomic_DNA"/>
</dbReference>
<dbReference type="PANTHER" id="PTHR30373">
    <property type="entry name" value="UPF0603 PROTEIN YGCG"/>
    <property type="match status" value="1"/>
</dbReference>
<dbReference type="GeneID" id="301975691"/>
<dbReference type="Proteomes" id="UP000035860">
    <property type="component" value="Unassembled WGS sequence"/>
</dbReference>
<comment type="caution">
    <text evidence="2">The sequence shown here is derived from an EMBL/GenBank/DDBJ whole genome shotgun (WGS) entry which is preliminary data.</text>
</comment>
<gene>
    <name evidence="2" type="ORF">MBO_07353</name>
</gene>
<dbReference type="eggNOG" id="COG3762">
    <property type="taxonomic scope" value="Bacteria"/>
</dbReference>